<accession>A0A3N8QBA8</accession>
<comment type="caution">
    <text evidence="1">The sequence shown here is derived from an EMBL/GenBank/DDBJ whole genome shotgun (WGS) entry which is preliminary data.</text>
</comment>
<sequence>MFKGIRFSEREVATVQRAADAAGLKLAEYVHETALRAASGQAETERVLEQQRALYDDMEASIRCQVAAAAAKVFDDALADVATRMDRANVRVVAHMKEQTDSQFNVLKHDIDRLTSTLQGLLDALKPSASAEPATPASAAPLCPKCGEGHMLARAGTGTNAGRTYYACSTCKHTSWSPDGK</sequence>
<name>A0A3N8QBA8_9BURK</name>
<dbReference type="Proteomes" id="UP000277921">
    <property type="component" value="Unassembled WGS sequence"/>
</dbReference>
<dbReference type="InterPro" id="IPR024064">
    <property type="entry name" value="FdhE-like_sf"/>
</dbReference>
<dbReference type="EMBL" id="QTQV01000047">
    <property type="protein sequence ID" value="RQT03173.1"/>
    <property type="molecule type" value="Genomic_DNA"/>
</dbReference>
<reference evidence="1 2" key="1">
    <citation type="submission" date="2018-08" db="EMBL/GenBank/DDBJ databases">
        <title>Comparative analysis of Burkholderia isolates from Puerto Rico.</title>
        <authorList>
            <person name="Hall C."/>
            <person name="Sahl J."/>
            <person name="Wagner D."/>
        </authorList>
    </citation>
    <scope>NUCLEOTIDE SEQUENCE [LARGE SCALE GENOMIC DNA]</scope>
    <source>
        <strain evidence="1 2">Bp9025</strain>
    </source>
</reference>
<protein>
    <submittedName>
        <fullName evidence="1">Uncharacterized protein</fullName>
    </submittedName>
</protein>
<organism evidence="1 2">
    <name type="scientific">Burkholderia contaminans</name>
    <dbReference type="NCBI Taxonomy" id="488447"/>
    <lineage>
        <taxon>Bacteria</taxon>
        <taxon>Pseudomonadati</taxon>
        <taxon>Pseudomonadota</taxon>
        <taxon>Betaproteobacteria</taxon>
        <taxon>Burkholderiales</taxon>
        <taxon>Burkholderiaceae</taxon>
        <taxon>Burkholderia</taxon>
        <taxon>Burkholderia cepacia complex</taxon>
    </lineage>
</organism>
<dbReference type="Gene3D" id="3.90.1670.10">
    <property type="entry name" value="FdhE-like domain"/>
    <property type="match status" value="1"/>
</dbReference>
<proteinExistence type="predicted"/>
<dbReference type="SUPFAM" id="SSF144020">
    <property type="entry name" value="FdhE-like"/>
    <property type="match status" value="1"/>
</dbReference>
<dbReference type="AlphaFoldDB" id="A0A3N8QBA8"/>
<evidence type="ECO:0000313" key="1">
    <source>
        <dbReference type="EMBL" id="RQT03173.1"/>
    </source>
</evidence>
<gene>
    <name evidence="1" type="ORF">DF051_38485</name>
</gene>
<evidence type="ECO:0000313" key="2">
    <source>
        <dbReference type="Proteomes" id="UP000277921"/>
    </source>
</evidence>